<evidence type="ECO:0000256" key="2">
    <source>
        <dbReference type="ARBA" id="ARBA00022741"/>
    </source>
</evidence>
<gene>
    <name evidence="7" type="ORF">E1286_11820</name>
</gene>
<dbReference type="InterPro" id="IPR017441">
    <property type="entry name" value="Protein_kinase_ATP_BS"/>
</dbReference>
<keyword evidence="7" id="KW-0723">Serine/threonine-protein kinase</keyword>
<dbReference type="SMART" id="SM00220">
    <property type="entry name" value="S_TKc"/>
    <property type="match status" value="1"/>
</dbReference>
<keyword evidence="2 5" id="KW-0547">Nucleotide-binding</keyword>
<evidence type="ECO:0000259" key="6">
    <source>
        <dbReference type="PROSITE" id="PS50011"/>
    </source>
</evidence>
<proteinExistence type="predicted"/>
<keyword evidence="4 5" id="KW-0067">ATP-binding</keyword>
<dbReference type="GO" id="GO:0004674">
    <property type="term" value="F:protein serine/threonine kinase activity"/>
    <property type="evidence" value="ECO:0007669"/>
    <property type="project" value="UniProtKB-KW"/>
</dbReference>
<dbReference type="CDD" id="cd14014">
    <property type="entry name" value="STKc_PknB_like"/>
    <property type="match status" value="1"/>
</dbReference>
<dbReference type="Pfam" id="PF00069">
    <property type="entry name" value="Pkinase"/>
    <property type="match status" value="1"/>
</dbReference>
<evidence type="ECO:0000256" key="4">
    <source>
        <dbReference type="ARBA" id="ARBA00022840"/>
    </source>
</evidence>
<keyword evidence="8" id="KW-1185">Reference proteome</keyword>
<dbReference type="InterPro" id="IPR000719">
    <property type="entry name" value="Prot_kinase_dom"/>
</dbReference>
<feature type="non-terminal residue" evidence="7">
    <location>
        <position position="288"/>
    </location>
</feature>
<dbReference type="Gene3D" id="3.30.200.20">
    <property type="entry name" value="Phosphorylase Kinase, domain 1"/>
    <property type="match status" value="1"/>
</dbReference>
<dbReference type="InterPro" id="IPR008271">
    <property type="entry name" value="Ser/Thr_kinase_AS"/>
</dbReference>
<name>A0A4R4Z1N6_9ACTN</name>
<dbReference type="PROSITE" id="PS00108">
    <property type="entry name" value="PROTEIN_KINASE_ST"/>
    <property type="match status" value="1"/>
</dbReference>
<dbReference type="PANTHER" id="PTHR43289">
    <property type="entry name" value="MITOGEN-ACTIVATED PROTEIN KINASE KINASE KINASE 20-RELATED"/>
    <property type="match status" value="1"/>
</dbReference>
<comment type="caution">
    <text evidence="7">The sequence shown here is derived from an EMBL/GenBank/DDBJ whole genome shotgun (WGS) entry which is preliminary data.</text>
</comment>
<feature type="domain" description="Protein kinase" evidence="6">
    <location>
        <begin position="4"/>
        <end position="267"/>
    </location>
</feature>
<dbReference type="GO" id="GO:0005524">
    <property type="term" value="F:ATP binding"/>
    <property type="evidence" value="ECO:0007669"/>
    <property type="project" value="UniProtKB-UniRule"/>
</dbReference>
<organism evidence="7 8">
    <name type="scientific">Nonomuraea terrae</name>
    <dbReference type="NCBI Taxonomy" id="2530383"/>
    <lineage>
        <taxon>Bacteria</taxon>
        <taxon>Bacillati</taxon>
        <taxon>Actinomycetota</taxon>
        <taxon>Actinomycetes</taxon>
        <taxon>Streptosporangiales</taxon>
        <taxon>Streptosporangiaceae</taxon>
        <taxon>Nonomuraea</taxon>
    </lineage>
</organism>
<dbReference type="InterPro" id="IPR011009">
    <property type="entry name" value="Kinase-like_dom_sf"/>
</dbReference>
<evidence type="ECO:0000313" key="8">
    <source>
        <dbReference type="Proteomes" id="UP000295302"/>
    </source>
</evidence>
<dbReference type="Proteomes" id="UP000295302">
    <property type="component" value="Unassembled WGS sequence"/>
</dbReference>
<reference evidence="7 8" key="1">
    <citation type="submission" date="2019-03" db="EMBL/GenBank/DDBJ databases">
        <title>Draft genome sequences of novel Actinobacteria.</title>
        <authorList>
            <person name="Sahin N."/>
            <person name="Ay H."/>
            <person name="Saygin H."/>
        </authorList>
    </citation>
    <scope>NUCLEOTIDE SEQUENCE [LARGE SCALE GENOMIC DNA]</scope>
    <source>
        <strain evidence="7 8">CH32</strain>
    </source>
</reference>
<dbReference type="Gene3D" id="1.10.510.10">
    <property type="entry name" value="Transferase(Phosphotransferase) domain 1"/>
    <property type="match status" value="1"/>
</dbReference>
<dbReference type="PANTHER" id="PTHR43289:SF34">
    <property type="entry name" value="SERINE_THREONINE-PROTEIN KINASE YBDM-RELATED"/>
    <property type="match status" value="1"/>
</dbReference>
<dbReference type="AlphaFoldDB" id="A0A4R4Z1N6"/>
<evidence type="ECO:0000256" key="3">
    <source>
        <dbReference type="ARBA" id="ARBA00022777"/>
    </source>
</evidence>
<protein>
    <submittedName>
        <fullName evidence="7">Serine/threonine protein kinase</fullName>
    </submittedName>
</protein>
<evidence type="ECO:0000313" key="7">
    <source>
        <dbReference type="EMBL" id="TDD50884.1"/>
    </source>
</evidence>
<evidence type="ECO:0000256" key="1">
    <source>
        <dbReference type="ARBA" id="ARBA00022679"/>
    </source>
</evidence>
<dbReference type="PROSITE" id="PS50011">
    <property type="entry name" value="PROTEIN_KINASE_DOM"/>
    <property type="match status" value="1"/>
</dbReference>
<accession>A0A4R4Z1N6</accession>
<feature type="binding site" evidence="5">
    <location>
        <position position="32"/>
    </location>
    <ligand>
        <name>ATP</name>
        <dbReference type="ChEBI" id="CHEBI:30616"/>
    </ligand>
</feature>
<sequence length="288" mass="30333">MGPYRIEARLGAGGMGQVFLGRSRSGRAVAVKVVHPELAADADFRRRFAREIALARTVSGFFTAGVVDADPEGRPPWLATAYVPGLSLEEAVAEHGPWHERDVLVLGAGLAEALESIHAVGVVHRDLKPSNVLLAADGPRVIDFGVSVAVEGVRLTRTGMAVGTPGFISPEQLTGAVVGPASDVFCLGAVLAFTATGTGPFGGGSWQGLWYRTVHEEPELAALPPRLRDLVGRCLDKRPEARPTATALLDELAGNVTDGGTLADLYIDSRWLPAPVAQVVRTLLITPV</sequence>
<dbReference type="SUPFAM" id="SSF56112">
    <property type="entry name" value="Protein kinase-like (PK-like)"/>
    <property type="match status" value="1"/>
</dbReference>
<dbReference type="OrthoDB" id="9762169at2"/>
<dbReference type="PROSITE" id="PS00107">
    <property type="entry name" value="PROTEIN_KINASE_ATP"/>
    <property type="match status" value="1"/>
</dbReference>
<evidence type="ECO:0000256" key="5">
    <source>
        <dbReference type="PROSITE-ProRule" id="PRU10141"/>
    </source>
</evidence>
<keyword evidence="3 7" id="KW-0418">Kinase</keyword>
<keyword evidence="1" id="KW-0808">Transferase</keyword>
<dbReference type="EMBL" id="SMKQ01000024">
    <property type="protein sequence ID" value="TDD50884.1"/>
    <property type="molecule type" value="Genomic_DNA"/>
</dbReference>